<proteinExistence type="predicted"/>
<evidence type="ECO:0000259" key="1">
    <source>
        <dbReference type="Pfam" id="PF01890"/>
    </source>
</evidence>
<feature type="domain" description="Cobalamin synthesis G N-terminal" evidence="2">
    <location>
        <begin position="55"/>
        <end position="134"/>
    </location>
</feature>
<evidence type="ECO:0000313" key="5">
    <source>
        <dbReference type="Proteomes" id="UP000462621"/>
    </source>
</evidence>
<feature type="domain" description="CobE/GbiG C-terminal" evidence="1">
    <location>
        <begin position="236"/>
        <end position="350"/>
    </location>
</feature>
<dbReference type="InterPro" id="IPR021745">
    <property type="entry name" value="CbiG_mid"/>
</dbReference>
<dbReference type="PANTHER" id="PTHR37477:SF1">
    <property type="entry name" value="COBALT-PRECORRIN-5A HYDROLASE"/>
    <property type="match status" value="1"/>
</dbReference>
<feature type="domain" description="Cobalamin biosynthesis central region" evidence="3">
    <location>
        <begin position="140"/>
        <end position="184"/>
    </location>
</feature>
<dbReference type="PANTHER" id="PTHR37477">
    <property type="entry name" value="COBALT-PRECORRIN-5A HYDROLASE"/>
    <property type="match status" value="1"/>
</dbReference>
<name>A0A7X4LJZ8_9VIBR</name>
<dbReference type="AlphaFoldDB" id="A0A7X4LJZ8"/>
<reference evidence="4 5" key="1">
    <citation type="submission" date="2019-10" db="EMBL/GenBank/DDBJ databases">
        <title>Vibrio sp. nov. isolated from a shrimp pond.</title>
        <authorList>
            <person name="Gomez-Gil B."/>
            <person name="Enciso-Ibarra J."/>
            <person name="Enciso-Ibarra K."/>
            <person name="Bolan-Mejia C."/>
        </authorList>
    </citation>
    <scope>NUCLEOTIDE SEQUENCE [LARGE SCALE GENOMIC DNA]</scope>
    <source>
        <strain evidence="4 5">CAIM 722</strain>
    </source>
</reference>
<dbReference type="Pfam" id="PF11761">
    <property type="entry name" value="CbiG_mid"/>
    <property type="match status" value="1"/>
</dbReference>
<comment type="caution">
    <text evidence="4">The sequence shown here is derived from an EMBL/GenBank/DDBJ whole genome shotgun (WGS) entry which is preliminary data.</text>
</comment>
<evidence type="ECO:0000259" key="3">
    <source>
        <dbReference type="Pfam" id="PF11761"/>
    </source>
</evidence>
<accession>A0A7X4LJZ8</accession>
<dbReference type="InterPro" id="IPR036518">
    <property type="entry name" value="CobE/GbiG_C_sf"/>
</dbReference>
<dbReference type="Proteomes" id="UP000462621">
    <property type="component" value="Unassembled WGS sequence"/>
</dbReference>
<evidence type="ECO:0000259" key="2">
    <source>
        <dbReference type="Pfam" id="PF11760"/>
    </source>
</evidence>
<dbReference type="Gene3D" id="3.30.420.180">
    <property type="entry name" value="CobE/GbiG C-terminal domain"/>
    <property type="match status" value="1"/>
</dbReference>
<dbReference type="RefSeq" id="WP_161154685.1">
    <property type="nucleotide sequence ID" value="NZ_WEKT01000012.1"/>
</dbReference>
<dbReference type="Gene3D" id="3.40.50.11220">
    <property type="match status" value="1"/>
</dbReference>
<keyword evidence="5" id="KW-1185">Reference proteome</keyword>
<dbReference type="InterPro" id="IPR038029">
    <property type="entry name" value="GbiG_N_sf"/>
</dbReference>
<protein>
    <submittedName>
        <fullName evidence="4">Cobalamin biosynthesis protein CbiG</fullName>
    </submittedName>
</protein>
<organism evidence="4 5">
    <name type="scientific">Vibrio eleionomae</name>
    <dbReference type="NCBI Taxonomy" id="2653505"/>
    <lineage>
        <taxon>Bacteria</taxon>
        <taxon>Pseudomonadati</taxon>
        <taxon>Pseudomonadota</taxon>
        <taxon>Gammaproteobacteria</taxon>
        <taxon>Vibrionales</taxon>
        <taxon>Vibrionaceae</taxon>
        <taxon>Vibrio</taxon>
    </lineage>
</organism>
<dbReference type="SUPFAM" id="SSF159672">
    <property type="entry name" value="CbiG N-terminal domain-like"/>
    <property type="match status" value="1"/>
</dbReference>
<dbReference type="EMBL" id="WEKT01000012">
    <property type="protein sequence ID" value="MZI93358.1"/>
    <property type="molecule type" value="Genomic_DNA"/>
</dbReference>
<dbReference type="InterPro" id="IPR002750">
    <property type="entry name" value="CobE/GbiG_C"/>
</dbReference>
<dbReference type="GO" id="GO:0009236">
    <property type="term" value="P:cobalamin biosynthetic process"/>
    <property type="evidence" value="ECO:0007669"/>
    <property type="project" value="InterPro"/>
</dbReference>
<dbReference type="InterPro" id="IPR052553">
    <property type="entry name" value="CbiG_hydrolase"/>
</dbReference>
<sequence>MSIVDPPRVSLFSLTPGGQVLADKIHALWPVTCYCAEKYQKDHFRAFEGSFANSLRLAFSRDEAIIVIGACGIVVRTIAPLVQDKLHDPAVLVMDEKAQHVISLLSGHIGGANQLACQLAARVGATPVITTATDVNQVCAIDVLAKRVNGTIEHFRDAIKTLNQALVSGESVGLYCDPDTLELTGIDLANEDTRGIELLSLEQIDRHHCQYVIELSMKPNVHNWHTETFHLIPRRIIVGMGCRKDLQPQLMAQTFSSLLDSHHWHPLAVAQFASIDVKRNETAMLNLTEQYQAPIEFFSASELSASGWSGPESEFVKKTVGVGAVSQPAAWLLSQGNLIGETVKQQGMTFTFGVQKICYTS</sequence>
<evidence type="ECO:0000313" key="4">
    <source>
        <dbReference type="EMBL" id="MZI93358.1"/>
    </source>
</evidence>
<gene>
    <name evidence="4" type="ORF">F9817_09125</name>
</gene>
<dbReference type="Pfam" id="PF01890">
    <property type="entry name" value="CbiG_C"/>
    <property type="match status" value="1"/>
</dbReference>
<dbReference type="Pfam" id="PF11760">
    <property type="entry name" value="CbiG_N"/>
    <property type="match status" value="1"/>
</dbReference>
<dbReference type="InterPro" id="IPR021744">
    <property type="entry name" value="CbiG_N"/>
</dbReference>
<dbReference type="SUPFAM" id="SSF159664">
    <property type="entry name" value="CobE/GbiG C-terminal domain-like"/>
    <property type="match status" value="1"/>
</dbReference>